<keyword evidence="2" id="KW-1185">Reference proteome</keyword>
<organism evidence="1 2">
    <name type="scientific">Hymenobacter gelipurpurascens</name>
    <dbReference type="NCBI Taxonomy" id="89968"/>
    <lineage>
        <taxon>Bacteria</taxon>
        <taxon>Pseudomonadati</taxon>
        <taxon>Bacteroidota</taxon>
        <taxon>Cytophagia</taxon>
        <taxon>Cytophagales</taxon>
        <taxon>Hymenobacteraceae</taxon>
        <taxon>Hymenobacter</taxon>
    </lineage>
</organism>
<proteinExistence type="predicted"/>
<reference evidence="2" key="1">
    <citation type="submission" date="2017-06" db="EMBL/GenBank/DDBJ databases">
        <authorList>
            <person name="Varghese N."/>
            <person name="Submissions S."/>
        </authorList>
    </citation>
    <scope>NUCLEOTIDE SEQUENCE [LARGE SCALE GENOMIC DNA]</scope>
    <source>
        <strain evidence="2">DSM 11116</strain>
    </source>
</reference>
<protein>
    <recommendedName>
        <fullName evidence="3">SpoIIAA-like</fullName>
    </recommendedName>
</protein>
<name>A0A212T495_9BACT</name>
<accession>A0A212T495</accession>
<sequence>MILTLPAIRAQFFASTSLLRFQWNTSQTGLHGFRKGMESVAQVIEQNGVRQTLVDMNGLPSLSLDDQFWVASTWLPRVAKGAVQRVALVLPTRNMYNQLVVEGLVRTGRHFMSYDIQFFSSTHEAADWLIGDHPPVLAALLSEWPYAQDSAVSTTR</sequence>
<evidence type="ECO:0000313" key="1">
    <source>
        <dbReference type="EMBL" id="SNC60666.1"/>
    </source>
</evidence>
<dbReference type="AlphaFoldDB" id="A0A212T495"/>
<evidence type="ECO:0000313" key="2">
    <source>
        <dbReference type="Proteomes" id="UP000198131"/>
    </source>
</evidence>
<dbReference type="EMBL" id="FYEW01000001">
    <property type="protein sequence ID" value="SNC60666.1"/>
    <property type="molecule type" value="Genomic_DNA"/>
</dbReference>
<dbReference type="Proteomes" id="UP000198131">
    <property type="component" value="Unassembled WGS sequence"/>
</dbReference>
<evidence type="ECO:0008006" key="3">
    <source>
        <dbReference type="Google" id="ProtNLM"/>
    </source>
</evidence>
<gene>
    <name evidence="1" type="ORF">SAMN06265337_0306</name>
</gene>